<dbReference type="InterPro" id="IPR004000">
    <property type="entry name" value="Actin"/>
</dbReference>
<keyword evidence="1" id="KW-0614">Plasmid</keyword>
<evidence type="ECO:0000313" key="1">
    <source>
        <dbReference type="EMBL" id="XBV47544.1"/>
    </source>
</evidence>
<dbReference type="PANTHER" id="PTHR11937">
    <property type="entry name" value="ACTIN"/>
    <property type="match status" value="1"/>
</dbReference>
<protein>
    <recommendedName>
        <fullName evidence="2">Actin-like protein N-terminal domain-containing protein</fullName>
    </recommendedName>
</protein>
<sequence length="266" mass="29124">MSSEGEVQGLVIDISGGWVKSGFAGDDAPRSDVNLSHLITDFESTFAKIAHGELRIDPSEHSILLITSGKDFIRENLYSLCSVLFNKFHAPEVYIASAPLLALYSSQRETGVTIYVEQDIIEVSAYYEGNLTGGVVKHGHYTGKDAVNNNDVLYQADSICEAVKQCMDSCEKSLHEVLSGNIVMAGRLDNNTPLPAGCEKLLSEKLTSALGVPVNIGPKESNEIMYRSWRGGSILISLGIFKQTWISKEEYDECGVGIIDEKYFSK</sequence>
<dbReference type="PROSITE" id="PS00432">
    <property type="entry name" value="ACTINS_2"/>
    <property type="match status" value="1"/>
</dbReference>
<gene>
    <name evidence="1" type="ORF">AAF463_24805</name>
</gene>
<dbReference type="Pfam" id="PF00022">
    <property type="entry name" value="Actin"/>
    <property type="match status" value="2"/>
</dbReference>
<dbReference type="InterPro" id="IPR043129">
    <property type="entry name" value="ATPase_NBD"/>
</dbReference>
<proteinExistence type="predicted"/>
<dbReference type="Gene3D" id="3.30.420.40">
    <property type="match status" value="3"/>
</dbReference>
<accession>A0AAU7U3V9</accession>
<geneLocation type="plasmid" evidence="1">
    <name>plasmindB</name>
</geneLocation>
<dbReference type="EMBL" id="CP158294">
    <property type="protein sequence ID" value="XBV47544.1"/>
    <property type="molecule type" value="Genomic_DNA"/>
</dbReference>
<name>A0AAU7U3V9_9GAMM</name>
<reference evidence="1" key="1">
    <citation type="submission" date="2024-06" db="EMBL/GenBank/DDBJ databases">
        <title>Multiomics insights into the TNT degradation mechanism by Pantoea sp. BJ2 isolated from an ammunition destruction site.</title>
        <authorList>
            <person name="Luo J."/>
        </authorList>
    </citation>
    <scope>NUCLEOTIDE SEQUENCE</scope>
    <source>
        <strain evidence="1">BJ2</strain>
        <plasmid evidence="1">plasmindB</plasmid>
    </source>
</reference>
<evidence type="ECO:0008006" key="2">
    <source>
        <dbReference type="Google" id="ProtNLM"/>
    </source>
</evidence>
<dbReference type="SMART" id="SM00268">
    <property type="entry name" value="ACTIN"/>
    <property type="match status" value="1"/>
</dbReference>
<dbReference type="FunFam" id="3.30.420.40:FF:000058">
    <property type="entry name" value="Putative actin-related protein 5"/>
    <property type="match status" value="1"/>
</dbReference>
<dbReference type="RefSeq" id="WP_350262585.1">
    <property type="nucleotide sequence ID" value="NZ_CP158294.1"/>
</dbReference>
<organism evidence="1">
    <name type="scientific">Pantoea sp. BJ2</name>
    <dbReference type="NCBI Taxonomy" id="3141322"/>
    <lineage>
        <taxon>Bacteria</taxon>
        <taxon>Pseudomonadati</taxon>
        <taxon>Pseudomonadota</taxon>
        <taxon>Gammaproteobacteria</taxon>
        <taxon>Enterobacterales</taxon>
        <taxon>Erwiniaceae</taxon>
        <taxon>Pantoea</taxon>
    </lineage>
</organism>
<dbReference type="AlphaFoldDB" id="A0AAU7U3V9"/>
<dbReference type="SUPFAM" id="SSF53067">
    <property type="entry name" value="Actin-like ATPase domain"/>
    <property type="match status" value="2"/>
</dbReference>
<dbReference type="CDD" id="cd10169">
    <property type="entry name" value="ASKHA_NBD_actin-like"/>
    <property type="match status" value="1"/>
</dbReference>
<dbReference type="InterPro" id="IPR004001">
    <property type="entry name" value="Actin_CS"/>
</dbReference>